<dbReference type="Proteomes" id="UP000629371">
    <property type="component" value="Unassembled WGS sequence"/>
</dbReference>
<keyword evidence="3" id="KW-1185">Reference proteome</keyword>
<reference evidence="2 3" key="1">
    <citation type="submission" date="2021-01" db="EMBL/GenBank/DDBJ databases">
        <title>WGS of actinomycetes isolated from Thailand.</title>
        <authorList>
            <person name="Thawai C."/>
        </authorList>
    </citation>
    <scope>NUCLEOTIDE SEQUENCE [LARGE SCALE GENOMIC DNA]</scope>
    <source>
        <strain evidence="2 3">CH9-7</strain>
    </source>
</reference>
<comment type="caution">
    <text evidence="2">The sequence shown here is derived from an EMBL/GenBank/DDBJ whole genome shotgun (WGS) entry which is preliminary data.</text>
</comment>
<accession>A0ABS1MYZ7</accession>
<evidence type="ECO:0000313" key="2">
    <source>
        <dbReference type="EMBL" id="MBL1092955.1"/>
    </source>
</evidence>
<evidence type="ECO:0000313" key="3">
    <source>
        <dbReference type="Proteomes" id="UP000629371"/>
    </source>
</evidence>
<protein>
    <recommendedName>
        <fullName evidence="4">DUF4145 domain-containing protein</fullName>
    </recommendedName>
</protein>
<dbReference type="EMBL" id="JAERRI010000016">
    <property type="protein sequence ID" value="MBL1092955.1"/>
    <property type="molecule type" value="Genomic_DNA"/>
</dbReference>
<name>A0ABS1MYZ7_9ACTN</name>
<feature type="region of interest" description="Disordered" evidence="1">
    <location>
        <begin position="273"/>
        <end position="323"/>
    </location>
</feature>
<dbReference type="RefSeq" id="WP_201808441.1">
    <property type="nucleotide sequence ID" value="NZ_JAERRI010000016.1"/>
</dbReference>
<gene>
    <name evidence="2" type="ORF">JK360_26895</name>
</gene>
<evidence type="ECO:0000256" key="1">
    <source>
        <dbReference type="SAM" id="MobiDB-lite"/>
    </source>
</evidence>
<sequence>MSEVFDDSTLTEIAHLICGDEPPLLYRKGYEIAAFFQRAGWDDAPEYDGTPRHKWARELLKERQEDGTDDAERAILRLANRLEYYNQQQEYHATLKRLNEILVLEGRRIGDDGGQPVLVRCEAAFDDEVRQLPRVELKVSVTEVVRDPELAATVQLRLDEARTCYEHGAYTSAVIMLGSLLEGVLAHAAEIRPAGVRMPKPLRKMGLNDFVDFAYENKWIEHDAKLASELVRHYRNLVHPLAEKRTGHSPNRDTLDMCWPVVNATLNDLAATATATATGPTVPSSPRAPSDRGRGRNPIARSRRPTPATVARRRPGGGTVPGT</sequence>
<evidence type="ECO:0008006" key="4">
    <source>
        <dbReference type="Google" id="ProtNLM"/>
    </source>
</evidence>
<proteinExistence type="predicted"/>
<organism evidence="2 3">
    <name type="scientific">Streptomyces siderophoricus</name>
    <dbReference type="NCBI Taxonomy" id="2802281"/>
    <lineage>
        <taxon>Bacteria</taxon>
        <taxon>Bacillati</taxon>
        <taxon>Actinomycetota</taxon>
        <taxon>Actinomycetes</taxon>
        <taxon>Kitasatosporales</taxon>
        <taxon>Streptomycetaceae</taxon>
        <taxon>Streptomyces</taxon>
    </lineage>
</organism>